<evidence type="ECO:0000313" key="1">
    <source>
        <dbReference type="EMBL" id="CAK9046558.1"/>
    </source>
</evidence>
<dbReference type="EMBL" id="CAXAMN010015780">
    <property type="protein sequence ID" value="CAK9046558.1"/>
    <property type="molecule type" value="Genomic_DNA"/>
</dbReference>
<organism evidence="1 2">
    <name type="scientific">Durusdinium trenchii</name>
    <dbReference type="NCBI Taxonomy" id="1381693"/>
    <lineage>
        <taxon>Eukaryota</taxon>
        <taxon>Sar</taxon>
        <taxon>Alveolata</taxon>
        <taxon>Dinophyceae</taxon>
        <taxon>Suessiales</taxon>
        <taxon>Symbiodiniaceae</taxon>
        <taxon>Durusdinium</taxon>
    </lineage>
</organism>
<dbReference type="Proteomes" id="UP001642484">
    <property type="component" value="Unassembled WGS sequence"/>
</dbReference>
<proteinExistence type="predicted"/>
<keyword evidence="2" id="KW-1185">Reference proteome</keyword>
<accession>A0ABP0M4Z5</accession>
<gene>
    <name evidence="1" type="ORF">CCMP2556_LOCUS24176</name>
</gene>
<sequence>MHDPHHKPFQPPPLQACAAPTRRMPWKRAPHYLRSSVRQRNLGELTGGPSSDTAVAATQVDPRNQKIHAVERCLEPRGTTPASDLSWGACLNALSIVPHPPTSADLVTTGLLRRWSVPWACGSRGQALEQGTPQLDALLLVEHRLKAA</sequence>
<evidence type="ECO:0000313" key="2">
    <source>
        <dbReference type="Proteomes" id="UP001642484"/>
    </source>
</evidence>
<name>A0ABP0M4Z5_9DINO</name>
<reference evidence="1 2" key="1">
    <citation type="submission" date="2024-02" db="EMBL/GenBank/DDBJ databases">
        <authorList>
            <person name="Chen Y."/>
            <person name="Shah S."/>
            <person name="Dougan E. K."/>
            <person name="Thang M."/>
            <person name="Chan C."/>
        </authorList>
    </citation>
    <scope>NUCLEOTIDE SEQUENCE [LARGE SCALE GENOMIC DNA]</scope>
</reference>
<comment type="caution">
    <text evidence="1">The sequence shown here is derived from an EMBL/GenBank/DDBJ whole genome shotgun (WGS) entry which is preliminary data.</text>
</comment>
<protein>
    <submittedName>
        <fullName evidence="1">Uncharacterized protein</fullName>
    </submittedName>
</protein>